<dbReference type="GO" id="GO:0006790">
    <property type="term" value="P:sulfur compound metabolic process"/>
    <property type="evidence" value="ECO:0007669"/>
    <property type="project" value="InterPro"/>
</dbReference>
<keyword evidence="2 8" id="KW-0808">Transferase</keyword>
<dbReference type="EMBL" id="VTWT01000009">
    <property type="protein sequence ID" value="KAA9327436.1"/>
    <property type="molecule type" value="Genomic_DNA"/>
</dbReference>
<keyword evidence="6" id="KW-0342">GTP-binding</keyword>
<dbReference type="GO" id="GO:0003924">
    <property type="term" value="F:GTPase activity"/>
    <property type="evidence" value="ECO:0007669"/>
    <property type="project" value="InterPro"/>
</dbReference>
<dbReference type="NCBIfam" id="TIGR02034">
    <property type="entry name" value="CysN"/>
    <property type="match status" value="1"/>
</dbReference>
<dbReference type="GO" id="GO:0005524">
    <property type="term" value="F:ATP binding"/>
    <property type="evidence" value="ECO:0007669"/>
    <property type="project" value="UniProtKB-KW"/>
</dbReference>
<evidence type="ECO:0000313" key="8">
    <source>
        <dbReference type="EMBL" id="KAA9327436.1"/>
    </source>
</evidence>
<dbReference type="EC" id="2.7.7.4" evidence="1"/>
<evidence type="ECO:0000256" key="4">
    <source>
        <dbReference type="ARBA" id="ARBA00022741"/>
    </source>
</evidence>
<organism evidence="8 9">
    <name type="scientific">Adhaeribacter soli</name>
    <dbReference type="NCBI Taxonomy" id="2607655"/>
    <lineage>
        <taxon>Bacteria</taxon>
        <taxon>Pseudomonadati</taxon>
        <taxon>Bacteroidota</taxon>
        <taxon>Cytophagia</taxon>
        <taxon>Cytophagales</taxon>
        <taxon>Hymenobacteraceae</taxon>
        <taxon>Adhaeribacter</taxon>
    </lineage>
</organism>
<protein>
    <recommendedName>
        <fullName evidence="1">sulfate adenylyltransferase</fullName>
        <ecNumber evidence="1">2.7.7.4</ecNumber>
    </recommendedName>
</protein>
<dbReference type="Pfam" id="PF00009">
    <property type="entry name" value="GTP_EFTU"/>
    <property type="match status" value="1"/>
</dbReference>
<evidence type="ECO:0000256" key="2">
    <source>
        <dbReference type="ARBA" id="ARBA00022679"/>
    </source>
</evidence>
<dbReference type="InterPro" id="IPR041757">
    <property type="entry name" value="CysN_GTP-bd"/>
</dbReference>
<dbReference type="PANTHER" id="PTHR23115">
    <property type="entry name" value="TRANSLATION FACTOR"/>
    <property type="match status" value="1"/>
</dbReference>
<accession>A0A5N1IR59</accession>
<dbReference type="SUPFAM" id="SSF50465">
    <property type="entry name" value="EF-Tu/eEF-1alpha/eIF2-gamma C-terminal domain"/>
    <property type="match status" value="1"/>
</dbReference>
<keyword evidence="9" id="KW-1185">Reference proteome</keyword>
<keyword evidence="5" id="KW-0067">ATP-binding</keyword>
<dbReference type="Pfam" id="PF22594">
    <property type="entry name" value="GTP-eEF1A_C"/>
    <property type="match status" value="1"/>
</dbReference>
<dbReference type="CDD" id="cd04095">
    <property type="entry name" value="CysN_NoDQ_III"/>
    <property type="match status" value="1"/>
</dbReference>
<dbReference type="FunFam" id="3.40.50.300:FF:000119">
    <property type="entry name" value="Sulfate adenylyltransferase subunit 1"/>
    <property type="match status" value="1"/>
</dbReference>
<evidence type="ECO:0000256" key="3">
    <source>
        <dbReference type="ARBA" id="ARBA00022695"/>
    </source>
</evidence>
<dbReference type="InterPro" id="IPR011779">
    <property type="entry name" value="SO4_adenylTrfase_lsu"/>
</dbReference>
<dbReference type="AlphaFoldDB" id="A0A5N1IR59"/>
<dbReference type="InterPro" id="IPR044139">
    <property type="entry name" value="CysN_NoDQ_III"/>
</dbReference>
<sequence length="423" mass="46597">MPEGKKTNLLSTETPTDVLRFLAAGNVDDGKSTLIGRLLYDSRAVMKDQLEAVTRASQNKGKDFLDLSFLTDGLQAEREQGITIDVAYRYFSTPKRKFIVADTPGHWEYTRNMVTGASNADLMLILVDARNGLTEQTYRHTLLASLLGFKHLILCVNKMDTVGFKEAVFEDLVAAFKVFTATLNIPSISCVPVSALKGDNVVQPSASMPWYKDKTLLEQLEEVNVAAELEQLPFRFPVQLVLPVQDNVVLAGQVESGRIKVGDKVQVHPGGEERTVLKIQLMDQTLEEAVATNSVSLVLDEGKPLQRGNLLSATGDLPLISDKIKVEVCWFGPGKLLVGQPLLVKHTTRFVKAEVLEIVHKTDVATLKQMPAQNGLEMNEIGEVLLQTEEPLYYGPYLVNKGTGSLIFICPRSFETIGAGLIR</sequence>
<dbReference type="SUPFAM" id="SSF52540">
    <property type="entry name" value="P-loop containing nucleoside triphosphate hydrolases"/>
    <property type="match status" value="1"/>
</dbReference>
<evidence type="ECO:0000256" key="6">
    <source>
        <dbReference type="ARBA" id="ARBA00023134"/>
    </source>
</evidence>
<dbReference type="Proteomes" id="UP000326570">
    <property type="component" value="Unassembled WGS sequence"/>
</dbReference>
<dbReference type="Gene3D" id="2.40.30.10">
    <property type="entry name" value="Translation factors"/>
    <property type="match status" value="2"/>
</dbReference>
<dbReference type="InterPro" id="IPR000795">
    <property type="entry name" value="T_Tr_GTP-bd_dom"/>
</dbReference>
<dbReference type="PROSITE" id="PS51722">
    <property type="entry name" value="G_TR_2"/>
    <property type="match status" value="1"/>
</dbReference>
<dbReference type="InterPro" id="IPR009000">
    <property type="entry name" value="Transl_B-barrel_sf"/>
</dbReference>
<feature type="domain" description="Tr-type G" evidence="7">
    <location>
        <begin position="16"/>
        <end position="230"/>
    </location>
</feature>
<comment type="caution">
    <text evidence="8">The sequence shown here is derived from an EMBL/GenBank/DDBJ whole genome shotgun (WGS) entry which is preliminary data.</text>
</comment>
<name>A0A5N1IR59_9BACT</name>
<dbReference type="InterPro" id="IPR031157">
    <property type="entry name" value="G_TR_CS"/>
</dbReference>
<keyword evidence="4" id="KW-0547">Nucleotide-binding</keyword>
<evidence type="ECO:0000256" key="1">
    <source>
        <dbReference type="ARBA" id="ARBA00012391"/>
    </source>
</evidence>
<dbReference type="GO" id="GO:0004781">
    <property type="term" value="F:sulfate adenylyltransferase (ATP) activity"/>
    <property type="evidence" value="ECO:0007669"/>
    <property type="project" value="UniProtKB-EC"/>
</dbReference>
<evidence type="ECO:0000256" key="5">
    <source>
        <dbReference type="ARBA" id="ARBA00022840"/>
    </source>
</evidence>
<dbReference type="PRINTS" id="PR00315">
    <property type="entry name" value="ELONGATNFCT"/>
</dbReference>
<dbReference type="InterPro" id="IPR050100">
    <property type="entry name" value="TRAFAC_GTPase_members"/>
</dbReference>
<dbReference type="CDD" id="cd04166">
    <property type="entry name" value="CysN_ATPS"/>
    <property type="match status" value="1"/>
</dbReference>
<evidence type="ECO:0000259" key="7">
    <source>
        <dbReference type="PROSITE" id="PS51722"/>
    </source>
</evidence>
<dbReference type="InterPro" id="IPR054696">
    <property type="entry name" value="GTP-eEF1A_C"/>
</dbReference>
<evidence type="ECO:0000313" key="9">
    <source>
        <dbReference type="Proteomes" id="UP000326570"/>
    </source>
</evidence>
<gene>
    <name evidence="8" type="ORF">F0P94_15975</name>
</gene>
<dbReference type="InterPro" id="IPR027417">
    <property type="entry name" value="P-loop_NTPase"/>
</dbReference>
<dbReference type="Gene3D" id="3.40.50.300">
    <property type="entry name" value="P-loop containing nucleotide triphosphate hydrolases"/>
    <property type="match status" value="1"/>
</dbReference>
<proteinExistence type="predicted"/>
<dbReference type="PROSITE" id="PS00301">
    <property type="entry name" value="G_TR_1"/>
    <property type="match status" value="1"/>
</dbReference>
<dbReference type="InterPro" id="IPR009001">
    <property type="entry name" value="Transl_elong_EF1A/Init_IF2_C"/>
</dbReference>
<reference evidence="8 9" key="1">
    <citation type="submission" date="2019-09" db="EMBL/GenBank/DDBJ databases">
        <title>Genome sequence of Adhaeribacter sp. M2.</title>
        <authorList>
            <person name="Srinivasan S."/>
        </authorList>
    </citation>
    <scope>NUCLEOTIDE SEQUENCE [LARGE SCALE GENOMIC DNA]</scope>
    <source>
        <strain evidence="8 9">M2</strain>
    </source>
</reference>
<dbReference type="SUPFAM" id="SSF50447">
    <property type="entry name" value="Translation proteins"/>
    <property type="match status" value="1"/>
</dbReference>
<dbReference type="GO" id="GO:0005525">
    <property type="term" value="F:GTP binding"/>
    <property type="evidence" value="ECO:0007669"/>
    <property type="project" value="UniProtKB-KW"/>
</dbReference>
<keyword evidence="3 8" id="KW-0548">Nucleotidyltransferase</keyword>